<dbReference type="Pfam" id="PF02597">
    <property type="entry name" value="ThiS"/>
    <property type="match status" value="1"/>
</dbReference>
<evidence type="ECO:0000313" key="2">
    <source>
        <dbReference type="Proteomes" id="UP001314796"/>
    </source>
</evidence>
<dbReference type="InterPro" id="IPR003749">
    <property type="entry name" value="ThiS/MoaD-like"/>
</dbReference>
<dbReference type="InterPro" id="IPR012675">
    <property type="entry name" value="Beta-grasp_dom_sf"/>
</dbReference>
<dbReference type="SUPFAM" id="SSF54285">
    <property type="entry name" value="MoaD/ThiS"/>
    <property type="match status" value="1"/>
</dbReference>
<dbReference type="InterPro" id="IPR010035">
    <property type="entry name" value="Thi_S"/>
</dbReference>
<keyword evidence="2" id="KW-1185">Reference proteome</keyword>
<name>A0ABS2NLD6_9FIRM</name>
<organism evidence="1 2">
    <name type="scientific">Alkaliphilus hydrothermalis</name>
    <dbReference type="NCBI Taxonomy" id="1482730"/>
    <lineage>
        <taxon>Bacteria</taxon>
        <taxon>Bacillati</taxon>
        <taxon>Bacillota</taxon>
        <taxon>Clostridia</taxon>
        <taxon>Peptostreptococcales</taxon>
        <taxon>Natronincolaceae</taxon>
        <taxon>Alkaliphilus</taxon>
    </lineage>
</organism>
<dbReference type="NCBIfam" id="TIGR01683">
    <property type="entry name" value="thiS"/>
    <property type="match status" value="1"/>
</dbReference>
<dbReference type="PANTHER" id="PTHR34472:SF1">
    <property type="entry name" value="SULFUR CARRIER PROTEIN THIS"/>
    <property type="match status" value="1"/>
</dbReference>
<sequence length="64" mass="7082">MKVNGKIFAWEEGLTVQELLKKLDYSHTGLILSVNDMVISSGDYASHILEKEDDVKIVHPIVGG</sequence>
<accession>A0ABS2NLD6</accession>
<evidence type="ECO:0000313" key="1">
    <source>
        <dbReference type="EMBL" id="MBM7613747.1"/>
    </source>
</evidence>
<dbReference type="Proteomes" id="UP001314796">
    <property type="component" value="Unassembled WGS sequence"/>
</dbReference>
<comment type="caution">
    <text evidence="1">The sequence shown here is derived from an EMBL/GenBank/DDBJ whole genome shotgun (WGS) entry which is preliminary data.</text>
</comment>
<dbReference type="Gene3D" id="3.10.20.30">
    <property type="match status" value="1"/>
</dbReference>
<proteinExistence type="predicted"/>
<dbReference type="InterPro" id="IPR016155">
    <property type="entry name" value="Mopterin_synth/thiamin_S_b"/>
</dbReference>
<dbReference type="CDD" id="cd00565">
    <property type="entry name" value="Ubl_ThiS"/>
    <property type="match status" value="1"/>
</dbReference>
<gene>
    <name evidence="1" type="ORF">JOC73_000255</name>
</gene>
<protein>
    <submittedName>
        <fullName evidence="1">Thiamine biosynthesis protein ThiS</fullName>
    </submittedName>
</protein>
<dbReference type="PANTHER" id="PTHR34472">
    <property type="entry name" value="SULFUR CARRIER PROTEIN THIS"/>
    <property type="match status" value="1"/>
</dbReference>
<dbReference type="EMBL" id="JAFBEE010000001">
    <property type="protein sequence ID" value="MBM7613747.1"/>
    <property type="molecule type" value="Genomic_DNA"/>
</dbReference>
<dbReference type="RefSeq" id="WP_204400021.1">
    <property type="nucleotide sequence ID" value="NZ_JAFBEE010000001.1"/>
</dbReference>
<reference evidence="1 2" key="1">
    <citation type="submission" date="2021-01" db="EMBL/GenBank/DDBJ databases">
        <title>Genomic Encyclopedia of Type Strains, Phase IV (KMG-IV): sequencing the most valuable type-strain genomes for metagenomic binning, comparative biology and taxonomic classification.</title>
        <authorList>
            <person name="Goeker M."/>
        </authorList>
    </citation>
    <scope>NUCLEOTIDE SEQUENCE [LARGE SCALE GENOMIC DNA]</scope>
    <source>
        <strain evidence="1 2">DSM 25890</strain>
    </source>
</reference>